<dbReference type="Proteomes" id="UP001576774">
    <property type="component" value="Unassembled WGS sequence"/>
</dbReference>
<evidence type="ECO:0000313" key="1">
    <source>
        <dbReference type="EMBL" id="MFB2878697.1"/>
    </source>
</evidence>
<accession>A0ABV4X8E0</accession>
<dbReference type="RefSeq" id="WP_413271761.1">
    <property type="nucleotide sequence ID" value="NZ_JBHFNQ010000135.1"/>
</dbReference>
<name>A0ABV4X8E0_9CYAN</name>
<gene>
    <name evidence="1" type="ORF">ACE1CC_17750</name>
</gene>
<proteinExistence type="predicted"/>
<keyword evidence="2" id="KW-1185">Reference proteome</keyword>
<dbReference type="EMBL" id="JBHFNQ010000135">
    <property type="protein sequence ID" value="MFB2878697.1"/>
    <property type="molecule type" value="Genomic_DNA"/>
</dbReference>
<sequence>MKFQSTCEACKARVNWVKTPNGKYTPINLDGSTHWATCPDAKRFKKK</sequence>
<reference evidence="1 2" key="1">
    <citation type="submission" date="2024-09" db="EMBL/GenBank/DDBJ databases">
        <title>Floridaenema gen nov. (Aerosakkonemataceae, Aerosakkonematales ord. nov., Cyanobacteria) from benthic tropical and subtropical fresh waters, with the description of four new species.</title>
        <authorList>
            <person name="Moretto J.A."/>
            <person name="Berthold D.E."/>
            <person name="Lefler F.W."/>
            <person name="Huang I.-S."/>
            <person name="Laughinghouse H. IV."/>
        </authorList>
    </citation>
    <scope>NUCLEOTIDE SEQUENCE [LARGE SCALE GENOMIC DNA]</scope>
    <source>
        <strain evidence="1 2">BLCC-F46</strain>
    </source>
</reference>
<evidence type="ECO:0000313" key="2">
    <source>
        <dbReference type="Proteomes" id="UP001576774"/>
    </source>
</evidence>
<protein>
    <submittedName>
        <fullName evidence="1">Uncharacterized protein</fullName>
    </submittedName>
</protein>
<comment type="caution">
    <text evidence="1">The sequence shown here is derived from an EMBL/GenBank/DDBJ whole genome shotgun (WGS) entry which is preliminary data.</text>
</comment>
<organism evidence="1 2">
    <name type="scientific">Floridaenema aerugineum BLCC-F46</name>
    <dbReference type="NCBI Taxonomy" id="3153654"/>
    <lineage>
        <taxon>Bacteria</taxon>
        <taxon>Bacillati</taxon>
        <taxon>Cyanobacteriota</taxon>
        <taxon>Cyanophyceae</taxon>
        <taxon>Oscillatoriophycideae</taxon>
        <taxon>Aerosakkonematales</taxon>
        <taxon>Aerosakkonemataceae</taxon>
        <taxon>Floridanema</taxon>
        <taxon>Floridanema aerugineum</taxon>
    </lineage>
</organism>